<proteinExistence type="predicted"/>
<reference evidence="3" key="2">
    <citation type="submission" date="2023-05" db="EMBL/GenBank/DDBJ databases">
        <authorList>
            <consortium name="Lawrence Berkeley National Laboratory"/>
            <person name="Steindorff A."/>
            <person name="Hensen N."/>
            <person name="Bonometti L."/>
            <person name="Westerberg I."/>
            <person name="Brannstrom I.O."/>
            <person name="Guillou S."/>
            <person name="Cros-Aarteil S."/>
            <person name="Calhoun S."/>
            <person name="Haridas S."/>
            <person name="Kuo A."/>
            <person name="Mondo S."/>
            <person name="Pangilinan J."/>
            <person name="Riley R."/>
            <person name="Labutti K."/>
            <person name="Andreopoulos B."/>
            <person name="Lipzen A."/>
            <person name="Chen C."/>
            <person name="Yanf M."/>
            <person name="Daum C."/>
            <person name="Ng V."/>
            <person name="Clum A."/>
            <person name="Ohm R."/>
            <person name="Martin F."/>
            <person name="Silar P."/>
            <person name="Natvig D."/>
            <person name="Lalanne C."/>
            <person name="Gautier V."/>
            <person name="Ament-Velasquez S.L."/>
            <person name="Kruys A."/>
            <person name="Hutchinson M.I."/>
            <person name="Powell A.J."/>
            <person name="Barry K."/>
            <person name="Miller A.N."/>
            <person name="Grigoriev I.V."/>
            <person name="Debuchy R."/>
            <person name="Gladieux P."/>
            <person name="Thoren M.H."/>
            <person name="Johannesson H."/>
        </authorList>
    </citation>
    <scope>NUCLEOTIDE SEQUENCE</scope>
    <source>
        <strain evidence="3">CBS 757.83</strain>
    </source>
</reference>
<dbReference type="GO" id="GO:0030163">
    <property type="term" value="P:protein catabolic process"/>
    <property type="evidence" value="ECO:0007669"/>
    <property type="project" value="TreeGrafter"/>
</dbReference>
<feature type="compositionally biased region" description="Polar residues" evidence="1">
    <location>
        <begin position="368"/>
        <end position="377"/>
    </location>
</feature>
<dbReference type="InterPro" id="IPR039703">
    <property type="entry name" value="Nta1"/>
</dbReference>
<dbReference type="GO" id="GO:0070773">
    <property type="term" value="F:protein-N-terminal glutamine amidohydrolase activity"/>
    <property type="evidence" value="ECO:0007669"/>
    <property type="project" value="InterPro"/>
</dbReference>
<feature type="compositionally biased region" description="Polar residues" evidence="1">
    <location>
        <begin position="662"/>
        <end position="685"/>
    </location>
</feature>
<feature type="region of interest" description="Disordered" evidence="1">
    <location>
        <begin position="867"/>
        <end position="910"/>
    </location>
</feature>
<feature type="region of interest" description="Disordered" evidence="1">
    <location>
        <begin position="497"/>
        <end position="575"/>
    </location>
</feature>
<dbReference type="InterPro" id="IPR003010">
    <property type="entry name" value="C-N_Hydrolase"/>
</dbReference>
<feature type="compositionally biased region" description="Basic and acidic residues" evidence="1">
    <location>
        <begin position="873"/>
        <end position="891"/>
    </location>
</feature>
<evidence type="ECO:0000259" key="2">
    <source>
        <dbReference type="PROSITE" id="PS50263"/>
    </source>
</evidence>
<dbReference type="InterPro" id="IPR036526">
    <property type="entry name" value="C-N_Hydrolase_sf"/>
</dbReference>
<feature type="region of interest" description="Disordered" evidence="1">
    <location>
        <begin position="338"/>
        <end position="377"/>
    </location>
</feature>
<name>A0AAN6PY37_9PEZI</name>
<dbReference type="SUPFAM" id="SSF56317">
    <property type="entry name" value="Carbon-nitrogen hydrolase"/>
    <property type="match status" value="1"/>
</dbReference>
<dbReference type="GO" id="GO:0008418">
    <property type="term" value="F:protein-N-terminal asparagine amidohydrolase activity"/>
    <property type="evidence" value="ECO:0007669"/>
    <property type="project" value="InterPro"/>
</dbReference>
<feature type="compositionally biased region" description="Acidic residues" evidence="1">
    <location>
        <begin position="498"/>
        <end position="511"/>
    </location>
</feature>
<feature type="compositionally biased region" description="Basic and acidic residues" evidence="1">
    <location>
        <begin position="596"/>
        <end position="608"/>
    </location>
</feature>
<dbReference type="Gene3D" id="3.60.110.10">
    <property type="entry name" value="Carbon-nitrogen hydrolase"/>
    <property type="match status" value="1"/>
</dbReference>
<gene>
    <name evidence="3" type="ORF">N658DRAFT_138846</name>
</gene>
<dbReference type="Proteomes" id="UP001305647">
    <property type="component" value="Unassembled WGS sequence"/>
</dbReference>
<accession>A0AAN6PY37</accession>
<comment type="caution">
    <text evidence="3">The sequence shown here is derived from an EMBL/GenBank/DDBJ whole genome shotgun (WGS) entry which is preliminary data.</text>
</comment>
<feature type="region of interest" description="Disordered" evidence="1">
    <location>
        <begin position="587"/>
        <end position="832"/>
    </location>
</feature>
<feature type="compositionally biased region" description="Polar residues" evidence="1">
    <location>
        <begin position="751"/>
        <end position="765"/>
    </location>
</feature>
<evidence type="ECO:0000313" key="3">
    <source>
        <dbReference type="EMBL" id="KAK4100097.1"/>
    </source>
</evidence>
<feature type="compositionally biased region" description="Basic and acidic residues" evidence="1">
    <location>
        <begin position="644"/>
        <end position="654"/>
    </location>
</feature>
<organism evidence="3 4">
    <name type="scientific">Parathielavia hyrcaniae</name>
    <dbReference type="NCBI Taxonomy" id="113614"/>
    <lineage>
        <taxon>Eukaryota</taxon>
        <taxon>Fungi</taxon>
        <taxon>Dikarya</taxon>
        <taxon>Ascomycota</taxon>
        <taxon>Pezizomycotina</taxon>
        <taxon>Sordariomycetes</taxon>
        <taxon>Sordariomycetidae</taxon>
        <taxon>Sordariales</taxon>
        <taxon>Chaetomiaceae</taxon>
        <taxon>Parathielavia</taxon>
    </lineage>
</organism>
<feature type="compositionally biased region" description="Basic and acidic residues" evidence="1">
    <location>
        <begin position="525"/>
        <end position="541"/>
    </location>
</feature>
<sequence length="981" mass="107863">MRIACLQFDPQVDDVDNNLNRADDILGQANPDDLDRLDLLVLPELAFAGYNFRSLQHIAPCFEGAGSGITSAWAQATALKHDTTVVVGYPEKVDVSARWPASPEYYNSALVVNGDGDLVANYRKSFLYYTDETWALEGPDGFFKGEISGLGNVALGICTDLNPYKLEAPWDAFEFGFHILKAQANLVIMTMAWQTHQDPAVFNQAPQEPDLETLVYWVQRLEPLIRADKEEEVIVVFCNRTGAEEEATYTGTSAVLGVIRGDVFVYGVLGRGVNQLLIVDTDQPPRSKLTDADAAEVDSQVPERIALDTTMDHKAKQRVSDDLLSPANEVCQCHPADSALGHGLENPRNPTSPRLPWLAQPREPGGTPTDSRSPTRLQIPTRPAAVEEYTAIDSAITDDIISTPALPAGPSFARRPLRSHVATPRSPWRFPGGKAASPYPWNHHDGSRSAVFGGGATMTPITPFDEDGWSSTPIDPKGPPQWFWRHEPTLAALKESIVEEEEEEEEEEEKEEVQKPPPPAQVQRAPDREQEPPSVDGRNDSGVDEVSVAQSEREETASGEASEEESNGVPLGNDWADLAQVLEGLRARPGSAFDFRSSRREDRPDSPKSRNLSRSASPFHLFQPSELSYGERETAAWGSVDSDLPARVDIEGHDLSPGTLEQPGSQTGQRTVQSRNNSFDSATQDRSTARVARRRESRLRHALFFPDEADHELGPGYRPDRRHHQPNDLRPQSISSLQQPPPQRTAKNHPPSGTRQQHQPASTRNATKEWGRSDYYYYSDDEDKNPPPTTHSKNPHTTTTTTTEYNNTHSAPTLNIALGTPSPVAADDGHAHTHTQTLPLLVETTTPTITATPSLCSATSAASTATSVSSPLADHHHLPHVDKTKYLRDGEQFGGGGRGGDDDDDGFGGDYWENEYGAGAGAGEMRYQYLYQYQDHKQKQREDRLGREVGKGQVEAEAEAVLRRGFGDGKRDGNGNVWCVD</sequence>
<dbReference type="PANTHER" id="PTHR11750">
    <property type="entry name" value="PROTEIN N-TERMINAL AMIDASE"/>
    <property type="match status" value="1"/>
</dbReference>
<dbReference type="EMBL" id="MU863643">
    <property type="protein sequence ID" value="KAK4100097.1"/>
    <property type="molecule type" value="Genomic_DNA"/>
</dbReference>
<feature type="domain" description="CN hydrolase" evidence="2">
    <location>
        <begin position="1"/>
        <end position="283"/>
    </location>
</feature>
<evidence type="ECO:0000256" key="1">
    <source>
        <dbReference type="SAM" id="MobiDB-lite"/>
    </source>
</evidence>
<dbReference type="CDD" id="cd07566">
    <property type="entry name" value="ScNTA1_like"/>
    <property type="match status" value="1"/>
</dbReference>
<dbReference type="PANTHER" id="PTHR11750:SF26">
    <property type="entry name" value="PROTEIN N-TERMINAL AMIDASE"/>
    <property type="match status" value="1"/>
</dbReference>
<reference evidence="3" key="1">
    <citation type="journal article" date="2023" name="Mol. Phylogenet. Evol.">
        <title>Genome-scale phylogeny and comparative genomics of the fungal order Sordariales.</title>
        <authorList>
            <person name="Hensen N."/>
            <person name="Bonometti L."/>
            <person name="Westerberg I."/>
            <person name="Brannstrom I.O."/>
            <person name="Guillou S."/>
            <person name="Cros-Aarteil S."/>
            <person name="Calhoun S."/>
            <person name="Haridas S."/>
            <person name="Kuo A."/>
            <person name="Mondo S."/>
            <person name="Pangilinan J."/>
            <person name="Riley R."/>
            <person name="LaButti K."/>
            <person name="Andreopoulos B."/>
            <person name="Lipzen A."/>
            <person name="Chen C."/>
            <person name="Yan M."/>
            <person name="Daum C."/>
            <person name="Ng V."/>
            <person name="Clum A."/>
            <person name="Steindorff A."/>
            <person name="Ohm R.A."/>
            <person name="Martin F."/>
            <person name="Silar P."/>
            <person name="Natvig D.O."/>
            <person name="Lalanne C."/>
            <person name="Gautier V."/>
            <person name="Ament-Velasquez S.L."/>
            <person name="Kruys A."/>
            <person name="Hutchinson M.I."/>
            <person name="Powell A.J."/>
            <person name="Barry K."/>
            <person name="Miller A.N."/>
            <person name="Grigoriev I.V."/>
            <person name="Debuchy R."/>
            <person name="Gladieux P."/>
            <person name="Hiltunen Thoren M."/>
            <person name="Johannesson H."/>
        </authorList>
    </citation>
    <scope>NUCLEOTIDE SEQUENCE</scope>
    <source>
        <strain evidence="3">CBS 757.83</strain>
    </source>
</reference>
<feature type="compositionally biased region" description="Low complexity" evidence="1">
    <location>
        <begin position="790"/>
        <end position="809"/>
    </location>
</feature>
<protein>
    <recommendedName>
        <fullName evidence="2">CN hydrolase domain-containing protein</fullName>
    </recommendedName>
</protein>
<dbReference type="AlphaFoldDB" id="A0AAN6PY37"/>
<feature type="compositionally biased region" description="Basic residues" evidence="1">
    <location>
        <begin position="691"/>
        <end position="701"/>
    </location>
</feature>
<dbReference type="PROSITE" id="PS50263">
    <property type="entry name" value="CN_HYDROLASE"/>
    <property type="match status" value="1"/>
</dbReference>
<evidence type="ECO:0000313" key="4">
    <source>
        <dbReference type="Proteomes" id="UP001305647"/>
    </source>
</evidence>
<dbReference type="Pfam" id="PF00795">
    <property type="entry name" value="CN_hydrolase"/>
    <property type="match status" value="1"/>
</dbReference>
<keyword evidence="4" id="KW-1185">Reference proteome</keyword>